<accession>R4WQ56</accession>
<sequence length="71" mass="7946">MRVQRGAGISCALRELPRTRVRLPRMCQHGASRGGHAARIRDIHVLSPAGLKKTRKAACFKCLARQKRFPP</sequence>
<dbReference type="HOGENOM" id="CLU_2732225_0_0_4"/>
<dbReference type="KEGG" id="buo:BRPE64_ACDS12860"/>
<dbReference type="AlphaFoldDB" id="R4WQ56"/>
<evidence type="ECO:0000313" key="1">
    <source>
        <dbReference type="EMBL" id="BAN23040.1"/>
    </source>
</evidence>
<organism evidence="1 2">
    <name type="scientific">Caballeronia insecticola</name>
    <dbReference type="NCBI Taxonomy" id="758793"/>
    <lineage>
        <taxon>Bacteria</taxon>
        <taxon>Pseudomonadati</taxon>
        <taxon>Pseudomonadota</taxon>
        <taxon>Betaproteobacteria</taxon>
        <taxon>Burkholderiales</taxon>
        <taxon>Burkholderiaceae</taxon>
        <taxon>Caballeronia</taxon>
    </lineage>
</organism>
<proteinExistence type="predicted"/>
<reference evidence="1 2" key="1">
    <citation type="journal article" date="2013" name="Genome Announc.">
        <title>Complete Genome Sequence of Burkholderia sp. Strain RPE64, Bacterial Symbiont of the Bean Bug Riptortus pedestris.</title>
        <authorList>
            <person name="Shibata T.F."/>
            <person name="Maeda T."/>
            <person name="Nikoh N."/>
            <person name="Yamaguchi K."/>
            <person name="Oshima K."/>
            <person name="Hattori M."/>
            <person name="Nishiyama T."/>
            <person name="Hasebe M."/>
            <person name="Fukatsu T."/>
            <person name="Kikuchi Y."/>
            <person name="Shigenobu S."/>
        </authorList>
    </citation>
    <scope>NUCLEOTIDE SEQUENCE [LARGE SCALE GENOMIC DNA]</scope>
</reference>
<evidence type="ECO:0000313" key="2">
    <source>
        <dbReference type="Proteomes" id="UP000013966"/>
    </source>
</evidence>
<dbReference type="Proteomes" id="UP000013966">
    <property type="component" value="Chromosome 1"/>
</dbReference>
<dbReference type="EMBL" id="AP013058">
    <property type="protein sequence ID" value="BAN23040.1"/>
    <property type="molecule type" value="Genomic_DNA"/>
</dbReference>
<gene>
    <name evidence="1" type="ORF">BRPE64_ACDS12860</name>
</gene>
<keyword evidence="2" id="KW-1185">Reference proteome</keyword>
<reference evidence="1 2" key="2">
    <citation type="journal article" date="2018" name="Int. J. Syst. Evol. Microbiol.">
        <title>Burkholderia insecticola sp. nov., a gut symbiotic bacterium of the bean bug Riptortus pedestris.</title>
        <authorList>
            <person name="Takeshita K."/>
            <person name="Tamaki H."/>
            <person name="Ohbayashi T."/>
            <person name="Meng X.-Y."/>
            <person name="Sone T."/>
            <person name="Mitani Y."/>
            <person name="Peeters C."/>
            <person name="Kikuchi Y."/>
            <person name="Vandamme P."/>
        </authorList>
    </citation>
    <scope>NUCLEOTIDE SEQUENCE [LARGE SCALE GENOMIC DNA]</scope>
    <source>
        <strain evidence="1">RPE64</strain>
    </source>
</reference>
<protein>
    <submittedName>
        <fullName evidence="1">Uncharacterized protein</fullName>
    </submittedName>
</protein>
<dbReference type="STRING" id="758793.BRPE64_ACDS12860"/>
<name>R4WQ56_9BURK</name>